<keyword evidence="3" id="KW-1185">Reference proteome</keyword>
<dbReference type="AlphaFoldDB" id="A0A934SWX9"/>
<sequence>MRNLPRVFFPAACALFFAHAYAASPGPDAKPAGIPLAPVVSPELIIAPTEVRTDPTLAKGCWVRLFPEPAFKGTDDLTIAGPVALPSLHTPAGGVYWKHKTESVIVGPKATVSIFENQRYSHQTATLAPGTREPQLRGNLKFTQSIDSLKIDCAP</sequence>
<evidence type="ECO:0000313" key="2">
    <source>
        <dbReference type="EMBL" id="MBK4736581.1"/>
    </source>
</evidence>
<reference evidence="2" key="1">
    <citation type="submission" date="2021-01" db="EMBL/GenBank/DDBJ databases">
        <title>Genome sequence of strain Noviherbaspirillum sp. DKR-6.</title>
        <authorList>
            <person name="Chaudhary D.K."/>
        </authorList>
    </citation>
    <scope>NUCLEOTIDE SEQUENCE</scope>
    <source>
        <strain evidence="2">DKR-6</strain>
    </source>
</reference>
<proteinExistence type="predicted"/>
<keyword evidence="1" id="KW-0732">Signal</keyword>
<gene>
    <name evidence="2" type="ORF">JJB74_18305</name>
</gene>
<feature type="signal peptide" evidence="1">
    <location>
        <begin position="1"/>
        <end position="22"/>
    </location>
</feature>
<accession>A0A934SWX9</accession>
<evidence type="ECO:0000313" key="3">
    <source>
        <dbReference type="Proteomes" id="UP000622890"/>
    </source>
</evidence>
<dbReference type="EMBL" id="JAEPBG010000008">
    <property type="protein sequence ID" value="MBK4736581.1"/>
    <property type="molecule type" value="Genomic_DNA"/>
</dbReference>
<protein>
    <submittedName>
        <fullName evidence="2">Uncharacterized protein</fullName>
    </submittedName>
</protein>
<organism evidence="2 3">
    <name type="scientific">Noviherbaspirillum pedocola</name>
    <dbReference type="NCBI Taxonomy" id="2801341"/>
    <lineage>
        <taxon>Bacteria</taxon>
        <taxon>Pseudomonadati</taxon>
        <taxon>Pseudomonadota</taxon>
        <taxon>Betaproteobacteria</taxon>
        <taxon>Burkholderiales</taxon>
        <taxon>Oxalobacteraceae</taxon>
        <taxon>Noviherbaspirillum</taxon>
    </lineage>
</organism>
<name>A0A934SWX9_9BURK</name>
<dbReference type="Proteomes" id="UP000622890">
    <property type="component" value="Unassembled WGS sequence"/>
</dbReference>
<dbReference type="RefSeq" id="WP_200594169.1">
    <property type="nucleotide sequence ID" value="NZ_JAEPBG010000008.1"/>
</dbReference>
<evidence type="ECO:0000256" key="1">
    <source>
        <dbReference type="SAM" id="SignalP"/>
    </source>
</evidence>
<dbReference type="Gene3D" id="2.60.20.10">
    <property type="entry name" value="Crystallins"/>
    <property type="match status" value="1"/>
</dbReference>
<feature type="chain" id="PRO_5037886937" evidence="1">
    <location>
        <begin position="23"/>
        <end position="155"/>
    </location>
</feature>
<comment type="caution">
    <text evidence="2">The sequence shown here is derived from an EMBL/GenBank/DDBJ whole genome shotgun (WGS) entry which is preliminary data.</text>
</comment>